<evidence type="ECO:0000256" key="1">
    <source>
        <dbReference type="ARBA" id="ARBA00004651"/>
    </source>
</evidence>
<accession>A0A552WV85</accession>
<evidence type="ECO:0000256" key="3">
    <source>
        <dbReference type="ARBA" id="ARBA00022989"/>
    </source>
</evidence>
<feature type="transmembrane region" description="Helical" evidence="5">
    <location>
        <begin position="152"/>
        <end position="175"/>
    </location>
</feature>
<feature type="transmembrane region" description="Helical" evidence="5">
    <location>
        <begin position="187"/>
        <end position="208"/>
    </location>
</feature>
<evidence type="ECO:0000259" key="6">
    <source>
        <dbReference type="PROSITE" id="PS50850"/>
    </source>
</evidence>
<gene>
    <name evidence="7" type="ORF">FJ693_04910</name>
</gene>
<comment type="subcellular location">
    <subcellularLocation>
        <location evidence="1">Cell membrane</location>
        <topology evidence="1">Multi-pass membrane protein</topology>
    </subcellularLocation>
</comment>
<dbReference type="InterPro" id="IPR011701">
    <property type="entry name" value="MFS"/>
</dbReference>
<feature type="transmembrane region" description="Helical" evidence="5">
    <location>
        <begin position="247"/>
        <end position="264"/>
    </location>
</feature>
<feature type="transmembrane region" description="Helical" evidence="5">
    <location>
        <begin position="28"/>
        <end position="52"/>
    </location>
</feature>
<evidence type="ECO:0000313" key="8">
    <source>
        <dbReference type="Proteomes" id="UP000318693"/>
    </source>
</evidence>
<reference evidence="7 8" key="1">
    <citation type="submission" date="2019-07" db="EMBL/GenBank/DDBJ databases">
        <title>Georgenia wutianyii sp. nov. and Georgenia *** sp. nov. isolated from plateau pika (Ochotona curzoniae) in the Qinghai-Tibet plateau of China.</title>
        <authorList>
            <person name="Tian Z."/>
        </authorList>
    </citation>
    <scope>NUCLEOTIDE SEQUENCE [LARGE SCALE GENOMIC DNA]</scope>
    <source>
        <strain evidence="7 8">Z446</strain>
    </source>
</reference>
<keyword evidence="4 5" id="KW-0472">Membrane</keyword>
<dbReference type="Gene3D" id="1.20.1250.20">
    <property type="entry name" value="MFS general substrate transporter like domains"/>
    <property type="match status" value="1"/>
</dbReference>
<feature type="transmembrane region" description="Helical" evidence="5">
    <location>
        <begin position="342"/>
        <end position="364"/>
    </location>
</feature>
<dbReference type="AlphaFoldDB" id="A0A552WV85"/>
<dbReference type="PANTHER" id="PTHR42718">
    <property type="entry name" value="MAJOR FACILITATOR SUPERFAMILY MULTIDRUG TRANSPORTER MFSC"/>
    <property type="match status" value="1"/>
</dbReference>
<dbReference type="Pfam" id="PF07690">
    <property type="entry name" value="MFS_1"/>
    <property type="match status" value="1"/>
</dbReference>
<evidence type="ECO:0000256" key="4">
    <source>
        <dbReference type="ARBA" id="ARBA00023136"/>
    </source>
</evidence>
<evidence type="ECO:0000313" key="7">
    <source>
        <dbReference type="EMBL" id="TRW46626.1"/>
    </source>
</evidence>
<keyword evidence="3 5" id="KW-1133">Transmembrane helix</keyword>
<feature type="transmembrane region" description="Helical" evidence="5">
    <location>
        <begin position="452"/>
        <end position="471"/>
    </location>
</feature>
<comment type="caution">
    <text evidence="7">The sequence shown here is derived from an EMBL/GenBank/DDBJ whole genome shotgun (WGS) entry which is preliminary data.</text>
</comment>
<dbReference type="PANTHER" id="PTHR42718:SF39">
    <property type="entry name" value="ACTINORHODIN TRANSPORTER-RELATED"/>
    <property type="match status" value="1"/>
</dbReference>
<feature type="transmembrane region" description="Helical" evidence="5">
    <location>
        <begin position="270"/>
        <end position="288"/>
    </location>
</feature>
<feature type="transmembrane region" description="Helical" evidence="5">
    <location>
        <begin position="376"/>
        <end position="398"/>
    </location>
</feature>
<feature type="transmembrane region" description="Helical" evidence="5">
    <location>
        <begin position="94"/>
        <end position="114"/>
    </location>
</feature>
<name>A0A552WV85_9MICO</name>
<feature type="transmembrane region" description="Helical" evidence="5">
    <location>
        <begin position="404"/>
        <end position="422"/>
    </location>
</feature>
<evidence type="ECO:0000256" key="2">
    <source>
        <dbReference type="ARBA" id="ARBA00022692"/>
    </source>
</evidence>
<keyword evidence="8" id="KW-1185">Reference proteome</keyword>
<dbReference type="CDD" id="cd17321">
    <property type="entry name" value="MFS_MMR_MDR_like"/>
    <property type="match status" value="1"/>
</dbReference>
<dbReference type="EMBL" id="VJXR01000008">
    <property type="protein sequence ID" value="TRW46626.1"/>
    <property type="molecule type" value="Genomic_DNA"/>
</dbReference>
<feature type="domain" description="Major facilitator superfamily (MFS) profile" evidence="6">
    <location>
        <begin position="28"/>
        <end position="500"/>
    </location>
</feature>
<sequence length="515" mass="53395">MGYNRFVSDDPNLIRVDGTDRVFRRSRILVVLLIPIAMALVAVSSINVALPTISHTLGATDSDLQWVLSGYALTFGITLVPAGRVGDVLGRGTFFVIGLLVFSLASLACGLAPTPEFLNISRLAQGIGAGLYNPQTMGMIQQYWRGMERAKAFGLFGTVVAVSVAVGPILAGVIIDTFGPEAGWRTTFLINFPLGLLGCILALCWFPFGKERVRRAARKTAKLARQARTAADGATAVVREKVDLDPVGATLLAVAVLCVMLPFMSDGGSLVWLLLAAGVGLLGLWILWERGYKARGRAPMVDLSLFAFPSFSNGTAVAGTFFLGSTSIFVVVALYLQNGLGASALETGLIGLPNAIVSAFAAIWAGRRALARGRTIVAGALGCVILGVVLSVGVVLLIEAFGISFWWLALTLTFAGVGQGALGSANQTLALENVPTAYGGTAGGVKSTAERIGTAVGNAMITAVFFGVVGAGSWSTAFAAAFGAVAVCLLISLMVALRDRRVTGDGPGAPAVPAV</sequence>
<evidence type="ECO:0000256" key="5">
    <source>
        <dbReference type="SAM" id="Phobius"/>
    </source>
</evidence>
<keyword evidence="2 5" id="KW-0812">Transmembrane</keyword>
<dbReference type="PRINTS" id="PR01036">
    <property type="entry name" value="TCRTETB"/>
</dbReference>
<dbReference type="InterPro" id="IPR020846">
    <property type="entry name" value="MFS_dom"/>
</dbReference>
<proteinExistence type="predicted"/>
<feature type="transmembrane region" description="Helical" evidence="5">
    <location>
        <begin position="477"/>
        <end position="497"/>
    </location>
</feature>
<dbReference type="GO" id="GO:0022857">
    <property type="term" value="F:transmembrane transporter activity"/>
    <property type="evidence" value="ECO:0007669"/>
    <property type="project" value="InterPro"/>
</dbReference>
<dbReference type="PROSITE" id="PS50850">
    <property type="entry name" value="MFS"/>
    <property type="match status" value="1"/>
</dbReference>
<protein>
    <submittedName>
        <fullName evidence="7">MFS transporter</fullName>
    </submittedName>
</protein>
<dbReference type="SUPFAM" id="SSF103473">
    <property type="entry name" value="MFS general substrate transporter"/>
    <property type="match status" value="1"/>
</dbReference>
<organism evidence="7 8">
    <name type="scientific">Georgenia yuyongxinii</name>
    <dbReference type="NCBI Taxonomy" id="2589797"/>
    <lineage>
        <taxon>Bacteria</taxon>
        <taxon>Bacillati</taxon>
        <taxon>Actinomycetota</taxon>
        <taxon>Actinomycetes</taxon>
        <taxon>Micrococcales</taxon>
        <taxon>Bogoriellaceae</taxon>
        <taxon>Georgenia</taxon>
    </lineage>
</organism>
<dbReference type="GO" id="GO:0005886">
    <property type="term" value="C:plasma membrane"/>
    <property type="evidence" value="ECO:0007669"/>
    <property type="project" value="UniProtKB-SubCell"/>
</dbReference>
<feature type="transmembrane region" description="Helical" evidence="5">
    <location>
        <begin position="316"/>
        <end position="336"/>
    </location>
</feature>
<dbReference type="InterPro" id="IPR036259">
    <property type="entry name" value="MFS_trans_sf"/>
</dbReference>
<dbReference type="Proteomes" id="UP000318693">
    <property type="component" value="Unassembled WGS sequence"/>
</dbReference>
<dbReference type="Gene3D" id="1.20.1720.10">
    <property type="entry name" value="Multidrug resistance protein D"/>
    <property type="match status" value="1"/>
</dbReference>